<evidence type="ECO:0000313" key="1">
    <source>
        <dbReference type="EMBL" id="KMS58772.1"/>
    </source>
</evidence>
<reference evidence="1 2" key="1">
    <citation type="journal article" date="2015" name="G3 (Bethesda)">
        <title>Insights into Ongoing Evolution of the Hexachlorocyclohexane Catabolic Pathway from Comparative Genomics of Ten Sphingomonadaceae Strains.</title>
        <authorList>
            <person name="Pearce S.L."/>
            <person name="Oakeshott J.G."/>
            <person name="Pandey G."/>
        </authorList>
    </citation>
    <scope>NUCLEOTIDE SEQUENCE [LARGE SCALE GENOMIC DNA]</scope>
    <source>
        <strain evidence="1 2">LL01</strain>
    </source>
</reference>
<gene>
    <name evidence="1" type="ORF">V473_07110</name>
</gene>
<name>A0A0J7Y529_9SPHN</name>
<proteinExistence type="predicted"/>
<accession>A0A0J7Y529</accession>
<sequence length="61" mass="6954">MSNVVRLHTPGDVHRLWDEYAALVRAVREDPALMDNRPHNEAMIRAHRRFASAFAASENIA</sequence>
<dbReference type="EMBL" id="JACT01000001">
    <property type="protein sequence ID" value="KMS58772.1"/>
    <property type="molecule type" value="Genomic_DNA"/>
</dbReference>
<dbReference type="STRING" id="1420583.V473_07110"/>
<dbReference type="AlphaFoldDB" id="A0A0J7Y529"/>
<protein>
    <submittedName>
        <fullName evidence="1">Uncharacterized protein</fullName>
    </submittedName>
</protein>
<organism evidence="1 2">
    <name type="scientific">Sphingobium cupriresistens LL01</name>
    <dbReference type="NCBI Taxonomy" id="1420583"/>
    <lineage>
        <taxon>Bacteria</taxon>
        <taxon>Pseudomonadati</taxon>
        <taxon>Pseudomonadota</taxon>
        <taxon>Alphaproteobacteria</taxon>
        <taxon>Sphingomonadales</taxon>
        <taxon>Sphingomonadaceae</taxon>
        <taxon>Sphingobium</taxon>
    </lineage>
</organism>
<comment type="caution">
    <text evidence="1">The sequence shown here is derived from an EMBL/GenBank/DDBJ whole genome shotgun (WGS) entry which is preliminary data.</text>
</comment>
<dbReference type="PATRIC" id="fig|1420583.3.peg.1432"/>
<evidence type="ECO:0000313" key="2">
    <source>
        <dbReference type="Proteomes" id="UP000052232"/>
    </source>
</evidence>
<keyword evidence="2" id="KW-1185">Reference proteome</keyword>
<dbReference type="Proteomes" id="UP000052232">
    <property type="component" value="Unassembled WGS sequence"/>
</dbReference>
<dbReference type="RefSeq" id="WP_066601834.1">
    <property type="nucleotide sequence ID" value="NZ_KQ130434.1"/>
</dbReference>